<keyword evidence="3 11" id="KW-0812">Transmembrane</keyword>
<comment type="caution">
    <text evidence="13">The sequence shown here is derived from an EMBL/GenBank/DDBJ whole genome shotgun (WGS) entry which is preliminary data.</text>
</comment>
<dbReference type="PANTHER" id="PTHR35670:SF1">
    <property type="entry name" value="TRANSMEMBRANE PROTEIN 81"/>
    <property type="match status" value="1"/>
</dbReference>
<protein>
    <recommendedName>
        <fullName evidence="10">Transmembrane protein 81</fullName>
    </recommendedName>
</protein>
<feature type="chain" id="PRO_5043574691" description="Transmembrane protein 81" evidence="12">
    <location>
        <begin position="20"/>
        <end position="263"/>
    </location>
</feature>
<evidence type="ECO:0000256" key="5">
    <source>
        <dbReference type="ARBA" id="ARBA00022989"/>
    </source>
</evidence>
<dbReference type="EMBL" id="JANPWB010000010">
    <property type="protein sequence ID" value="KAJ1138122.1"/>
    <property type="molecule type" value="Genomic_DNA"/>
</dbReference>
<feature type="signal peptide" evidence="12">
    <location>
        <begin position="1"/>
        <end position="19"/>
    </location>
</feature>
<evidence type="ECO:0000256" key="7">
    <source>
        <dbReference type="ARBA" id="ARBA00023157"/>
    </source>
</evidence>
<evidence type="ECO:0000256" key="4">
    <source>
        <dbReference type="ARBA" id="ARBA00022729"/>
    </source>
</evidence>
<keyword evidence="8" id="KW-0393">Immunoglobulin domain</keyword>
<gene>
    <name evidence="13" type="ORF">NDU88_004513</name>
</gene>
<evidence type="ECO:0000256" key="8">
    <source>
        <dbReference type="ARBA" id="ARBA00023319"/>
    </source>
</evidence>
<dbReference type="PANTHER" id="PTHR35670">
    <property type="entry name" value="TRANSMEMBRANE PROTEIN 81"/>
    <property type="match status" value="1"/>
</dbReference>
<evidence type="ECO:0000256" key="9">
    <source>
        <dbReference type="ARBA" id="ARBA00049937"/>
    </source>
</evidence>
<name>A0AAV7QFP5_PLEWA</name>
<evidence type="ECO:0000256" key="10">
    <source>
        <dbReference type="ARBA" id="ARBA00050022"/>
    </source>
</evidence>
<keyword evidence="4 12" id="KW-0732">Signal</keyword>
<evidence type="ECO:0000256" key="2">
    <source>
        <dbReference type="ARBA" id="ARBA00022475"/>
    </source>
</evidence>
<comment type="subcellular location">
    <subcellularLocation>
        <location evidence="1">Cell membrane</location>
        <topology evidence="1">Single-pass type I membrane protein</topology>
    </subcellularLocation>
</comment>
<dbReference type="InterPro" id="IPR039293">
    <property type="entry name" value="TMEM81"/>
</dbReference>
<evidence type="ECO:0000313" key="14">
    <source>
        <dbReference type="Proteomes" id="UP001066276"/>
    </source>
</evidence>
<evidence type="ECO:0000256" key="11">
    <source>
        <dbReference type="SAM" id="Phobius"/>
    </source>
</evidence>
<dbReference type="GO" id="GO:0005886">
    <property type="term" value="C:plasma membrane"/>
    <property type="evidence" value="ECO:0007669"/>
    <property type="project" value="UniProtKB-SubCell"/>
</dbReference>
<evidence type="ECO:0000313" key="13">
    <source>
        <dbReference type="EMBL" id="KAJ1138122.1"/>
    </source>
</evidence>
<dbReference type="Proteomes" id="UP001066276">
    <property type="component" value="Chromosome 6"/>
</dbReference>
<keyword evidence="7" id="KW-1015">Disulfide bond</keyword>
<keyword evidence="6 11" id="KW-0472">Membrane</keyword>
<evidence type="ECO:0000256" key="12">
    <source>
        <dbReference type="SAM" id="SignalP"/>
    </source>
</evidence>
<organism evidence="13 14">
    <name type="scientific">Pleurodeles waltl</name>
    <name type="common">Iberian ribbed newt</name>
    <dbReference type="NCBI Taxonomy" id="8319"/>
    <lineage>
        <taxon>Eukaryota</taxon>
        <taxon>Metazoa</taxon>
        <taxon>Chordata</taxon>
        <taxon>Craniata</taxon>
        <taxon>Vertebrata</taxon>
        <taxon>Euteleostomi</taxon>
        <taxon>Amphibia</taxon>
        <taxon>Batrachia</taxon>
        <taxon>Caudata</taxon>
        <taxon>Salamandroidea</taxon>
        <taxon>Salamandridae</taxon>
        <taxon>Pleurodelinae</taxon>
        <taxon>Pleurodeles</taxon>
    </lineage>
</organism>
<evidence type="ECO:0000256" key="1">
    <source>
        <dbReference type="ARBA" id="ARBA00004251"/>
    </source>
</evidence>
<reference evidence="13" key="1">
    <citation type="journal article" date="2022" name="bioRxiv">
        <title>Sequencing and chromosome-scale assembly of the giantPleurodeles waltlgenome.</title>
        <authorList>
            <person name="Brown T."/>
            <person name="Elewa A."/>
            <person name="Iarovenko S."/>
            <person name="Subramanian E."/>
            <person name="Araus A.J."/>
            <person name="Petzold A."/>
            <person name="Susuki M."/>
            <person name="Suzuki K.-i.T."/>
            <person name="Hayashi T."/>
            <person name="Toyoda A."/>
            <person name="Oliveira C."/>
            <person name="Osipova E."/>
            <person name="Leigh N.D."/>
            <person name="Simon A."/>
            <person name="Yun M.H."/>
        </authorList>
    </citation>
    <scope>NUCLEOTIDE SEQUENCE</scope>
    <source>
        <strain evidence="13">20211129_DDA</strain>
        <tissue evidence="13">Liver</tissue>
    </source>
</reference>
<evidence type="ECO:0000256" key="3">
    <source>
        <dbReference type="ARBA" id="ARBA00022692"/>
    </source>
</evidence>
<keyword evidence="5 11" id="KW-1133">Transmembrane helix</keyword>
<dbReference type="AlphaFoldDB" id="A0AAV7QFP5"/>
<accession>A0AAV7QFP5</accession>
<sequence>MEPLRSCVIFGVIIFAINADETTYTFPPELLSAEAKVAVRSTGCSVSCGLGVKEQEFCLVKPDGSESECEKRRDECMISWDCGLQTFTIPTGTPFQINCFSSNTVGIGLQSFLYTWRYAYGLITTLDALFKVYRVPGFIIRFNATKEENAGTYRCDVLQLQTSKFVKRIYFGLKIISESMVQLNFDKYHTTKEELKELEVAPDNFILGFIHKHLDVDWTYEHRMIFIGVVGIGSGLVASAIIWVTLRSFYNLLKKRKIRGDGG</sequence>
<evidence type="ECO:0000256" key="6">
    <source>
        <dbReference type="ARBA" id="ARBA00023136"/>
    </source>
</evidence>
<feature type="transmembrane region" description="Helical" evidence="11">
    <location>
        <begin position="224"/>
        <end position="246"/>
    </location>
</feature>
<keyword evidence="2" id="KW-1003">Cell membrane</keyword>
<proteinExistence type="predicted"/>
<keyword evidence="14" id="KW-1185">Reference proteome</keyword>
<comment type="function">
    <text evidence="9">Essential fertilization factor required for male fertility. Part of a conserved trimeric sperm complex with the essential fertilization factors IZUMO1 and SPACA6 which bridges sperm and oocyte membranes during fertilization by binding to IZUMO1R/JUNO on the oocyte.</text>
</comment>